<evidence type="ECO:0000313" key="4">
    <source>
        <dbReference type="Proteomes" id="UP000271974"/>
    </source>
</evidence>
<dbReference type="SUPFAM" id="SSF56601">
    <property type="entry name" value="beta-lactamase/transpeptidase-like"/>
    <property type="match status" value="1"/>
</dbReference>
<keyword evidence="4" id="KW-1185">Reference proteome</keyword>
<keyword evidence="1" id="KW-0732">Signal</keyword>
<feature type="signal peptide" evidence="1">
    <location>
        <begin position="1"/>
        <end position="24"/>
    </location>
</feature>
<evidence type="ECO:0000313" key="3">
    <source>
        <dbReference type="EMBL" id="RUS78156.1"/>
    </source>
</evidence>
<sequence length="426" mass="47953">MKGKSILKHATVAVLALVVWQVYDKNWSKPSAKPRVEGYFHPAFRKVAETFRANVESGLEKGASFAVYHKGELLVDLWGGWADIEAERHWQENTLCMTWSIAKAAAAIAVALLVDKGQLDYKEKVSHYWPEFASNNKEDITVESLLSHTAGLIFLNESFSLLEYKYNWPKIEKMLASQSPQWNPGTAVGYHGITYGMYVDALVRKTDPQHRNLSQFFQEEIASVLDIEYYIGLPPHLFHRFARIHKTSFWEARIDLLAGFSSLFNPYFHPVVYSWDIHTKFERLNNPDLLSVGLPSAIGAATARSVAKMFDFVANNGSVGHQKLLSFSAVAGFLKPPVRGLPNLFFAENAFVRGMILRSAEGHQHVGHSGLLGNYGWGDTTIGAGFAYLTNHLTMYAQDDPRQVSLRQAFLECFVKYKDSLKKKNG</sequence>
<dbReference type="AlphaFoldDB" id="A0A3S1B2A4"/>
<comment type="caution">
    <text evidence="3">The sequence shown here is derived from an EMBL/GenBank/DDBJ whole genome shotgun (WGS) entry which is preliminary data.</text>
</comment>
<feature type="chain" id="PRO_5018602141" description="Beta-lactamase-related domain-containing protein" evidence="1">
    <location>
        <begin position="25"/>
        <end position="426"/>
    </location>
</feature>
<feature type="domain" description="Beta-lactamase-related" evidence="2">
    <location>
        <begin position="51"/>
        <end position="404"/>
    </location>
</feature>
<name>A0A3S1B2A4_ELYCH</name>
<dbReference type="Gene3D" id="3.40.710.10">
    <property type="entry name" value="DD-peptidase/beta-lactamase superfamily"/>
    <property type="match status" value="1"/>
</dbReference>
<evidence type="ECO:0000256" key="1">
    <source>
        <dbReference type="SAM" id="SignalP"/>
    </source>
</evidence>
<dbReference type="InterPro" id="IPR012338">
    <property type="entry name" value="Beta-lactam/transpept-like"/>
</dbReference>
<dbReference type="Proteomes" id="UP000271974">
    <property type="component" value="Unassembled WGS sequence"/>
</dbReference>
<dbReference type="Pfam" id="PF00144">
    <property type="entry name" value="Beta-lactamase"/>
    <property type="match status" value="1"/>
</dbReference>
<feature type="non-terminal residue" evidence="3">
    <location>
        <position position="426"/>
    </location>
</feature>
<gene>
    <name evidence="3" type="ORF">EGW08_014085</name>
</gene>
<reference evidence="3 4" key="1">
    <citation type="submission" date="2019-01" db="EMBL/GenBank/DDBJ databases">
        <title>A draft genome assembly of the solar-powered sea slug Elysia chlorotica.</title>
        <authorList>
            <person name="Cai H."/>
            <person name="Li Q."/>
            <person name="Fang X."/>
            <person name="Li J."/>
            <person name="Curtis N.E."/>
            <person name="Altenburger A."/>
            <person name="Shibata T."/>
            <person name="Feng M."/>
            <person name="Maeda T."/>
            <person name="Schwartz J.A."/>
            <person name="Shigenobu S."/>
            <person name="Lundholm N."/>
            <person name="Nishiyama T."/>
            <person name="Yang H."/>
            <person name="Hasebe M."/>
            <person name="Li S."/>
            <person name="Pierce S.K."/>
            <person name="Wang J."/>
        </authorList>
    </citation>
    <scope>NUCLEOTIDE SEQUENCE [LARGE SCALE GENOMIC DNA]</scope>
    <source>
        <strain evidence="3">EC2010</strain>
        <tissue evidence="3">Whole organism of an adult</tissue>
    </source>
</reference>
<dbReference type="EMBL" id="RQTK01000529">
    <property type="protein sequence ID" value="RUS78156.1"/>
    <property type="molecule type" value="Genomic_DNA"/>
</dbReference>
<evidence type="ECO:0000259" key="2">
    <source>
        <dbReference type="Pfam" id="PF00144"/>
    </source>
</evidence>
<dbReference type="PANTHER" id="PTHR43319:SF3">
    <property type="entry name" value="BETA-LACTAMASE-RELATED DOMAIN-CONTAINING PROTEIN"/>
    <property type="match status" value="1"/>
</dbReference>
<dbReference type="PANTHER" id="PTHR43319">
    <property type="entry name" value="BETA-LACTAMASE-RELATED"/>
    <property type="match status" value="1"/>
</dbReference>
<dbReference type="InterPro" id="IPR001466">
    <property type="entry name" value="Beta-lactam-related"/>
</dbReference>
<accession>A0A3S1B2A4</accession>
<protein>
    <recommendedName>
        <fullName evidence="2">Beta-lactamase-related domain-containing protein</fullName>
    </recommendedName>
</protein>
<proteinExistence type="predicted"/>
<organism evidence="3 4">
    <name type="scientific">Elysia chlorotica</name>
    <name type="common">Eastern emerald elysia</name>
    <name type="synonym">Sea slug</name>
    <dbReference type="NCBI Taxonomy" id="188477"/>
    <lineage>
        <taxon>Eukaryota</taxon>
        <taxon>Metazoa</taxon>
        <taxon>Spiralia</taxon>
        <taxon>Lophotrochozoa</taxon>
        <taxon>Mollusca</taxon>
        <taxon>Gastropoda</taxon>
        <taxon>Heterobranchia</taxon>
        <taxon>Euthyneura</taxon>
        <taxon>Panpulmonata</taxon>
        <taxon>Sacoglossa</taxon>
        <taxon>Placobranchoidea</taxon>
        <taxon>Plakobranchidae</taxon>
        <taxon>Elysia</taxon>
    </lineage>
</organism>
<dbReference type="InterPro" id="IPR052907">
    <property type="entry name" value="Beta-lactamase/esterase"/>
</dbReference>
<dbReference type="STRING" id="188477.A0A3S1B2A4"/>
<dbReference type="OrthoDB" id="5946976at2759"/>